<keyword evidence="3" id="KW-1185">Reference proteome</keyword>
<gene>
    <name evidence="2" type="ORF">OIDMADRAFT_143238</name>
</gene>
<feature type="region of interest" description="Disordered" evidence="1">
    <location>
        <begin position="79"/>
        <end position="111"/>
    </location>
</feature>
<evidence type="ECO:0000313" key="2">
    <source>
        <dbReference type="EMBL" id="KIN03732.1"/>
    </source>
</evidence>
<reference evidence="3" key="2">
    <citation type="submission" date="2015-01" db="EMBL/GenBank/DDBJ databases">
        <title>Evolutionary Origins and Diversification of the Mycorrhizal Mutualists.</title>
        <authorList>
            <consortium name="DOE Joint Genome Institute"/>
            <consortium name="Mycorrhizal Genomics Consortium"/>
            <person name="Kohler A."/>
            <person name="Kuo A."/>
            <person name="Nagy L.G."/>
            <person name="Floudas D."/>
            <person name="Copeland A."/>
            <person name="Barry K.W."/>
            <person name="Cichocki N."/>
            <person name="Veneault-Fourrey C."/>
            <person name="LaButti K."/>
            <person name="Lindquist E.A."/>
            <person name="Lipzen A."/>
            <person name="Lundell T."/>
            <person name="Morin E."/>
            <person name="Murat C."/>
            <person name="Riley R."/>
            <person name="Ohm R."/>
            <person name="Sun H."/>
            <person name="Tunlid A."/>
            <person name="Henrissat B."/>
            <person name="Grigoriev I.V."/>
            <person name="Hibbett D.S."/>
            <person name="Martin F."/>
        </authorList>
    </citation>
    <scope>NUCLEOTIDE SEQUENCE [LARGE SCALE GENOMIC DNA]</scope>
    <source>
        <strain evidence="3">Zn</strain>
    </source>
</reference>
<evidence type="ECO:0000256" key="1">
    <source>
        <dbReference type="SAM" id="MobiDB-lite"/>
    </source>
</evidence>
<protein>
    <submittedName>
        <fullName evidence="2">Uncharacterized protein</fullName>
    </submittedName>
</protein>
<evidence type="ECO:0000313" key="3">
    <source>
        <dbReference type="Proteomes" id="UP000054321"/>
    </source>
</evidence>
<sequence length="111" mass="12845">MLERTTEHEMPQSNRAWISYAQCERDCASSDPRPILQFGVMPDRKYPSSPRRHVHQILGGGTVLQMEHYHERWEEPHNRFIRDDPTRPAPVRQAHASALSDPPPFGTKMMG</sequence>
<dbReference type="EMBL" id="KN832873">
    <property type="protein sequence ID" value="KIN03732.1"/>
    <property type="molecule type" value="Genomic_DNA"/>
</dbReference>
<accession>A0A0C3HN44</accession>
<organism evidence="2 3">
    <name type="scientific">Oidiodendron maius (strain Zn)</name>
    <dbReference type="NCBI Taxonomy" id="913774"/>
    <lineage>
        <taxon>Eukaryota</taxon>
        <taxon>Fungi</taxon>
        <taxon>Dikarya</taxon>
        <taxon>Ascomycota</taxon>
        <taxon>Pezizomycotina</taxon>
        <taxon>Leotiomycetes</taxon>
        <taxon>Leotiomycetes incertae sedis</taxon>
        <taxon>Myxotrichaceae</taxon>
        <taxon>Oidiodendron</taxon>
    </lineage>
</organism>
<dbReference type="InParanoid" id="A0A0C3HN44"/>
<name>A0A0C3HN44_OIDMZ</name>
<dbReference type="AlphaFoldDB" id="A0A0C3HN44"/>
<dbReference type="HOGENOM" id="CLU_2159128_0_0_1"/>
<proteinExistence type="predicted"/>
<dbReference type="Proteomes" id="UP000054321">
    <property type="component" value="Unassembled WGS sequence"/>
</dbReference>
<reference evidence="2 3" key="1">
    <citation type="submission" date="2014-04" db="EMBL/GenBank/DDBJ databases">
        <authorList>
            <consortium name="DOE Joint Genome Institute"/>
            <person name="Kuo A."/>
            <person name="Martino E."/>
            <person name="Perotto S."/>
            <person name="Kohler A."/>
            <person name="Nagy L.G."/>
            <person name="Floudas D."/>
            <person name="Copeland A."/>
            <person name="Barry K.W."/>
            <person name="Cichocki N."/>
            <person name="Veneault-Fourrey C."/>
            <person name="LaButti K."/>
            <person name="Lindquist E.A."/>
            <person name="Lipzen A."/>
            <person name="Lundell T."/>
            <person name="Morin E."/>
            <person name="Murat C."/>
            <person name="Sun H."/>
            <person name="Tunlid A."/>
            <person name="Henrissat B."/>
            <person name="Grigoriev I.V."/>
            <person name="Hibbett D.S."/>
            <person name="Martin F."/>
            <person name="Nordberg H.P."/>
            <person name="Cantor M.N."/>
            <person name="Hua S.X."/>
        </authorList>
    </citation>
    <scope>NUCLEOTIDE SEQUENCE [LARGE SCALE GENOMIC DNA]</scope>
    <source>
        <strain evidence="2 3">Zn</strain>
    </source>
</reference>